<keyword evidence="1" id="KW-0547">Nucleotide-binding</keyword>
<evidence type="ECO:0000259" key="3">
    <source>
        <dbReference type="PROSITE" id="PS50893"/>
    </source>
</evidence>
<dbReference type="PANTHER" id="PTHR43582">
    <property type="entry name" value="LINEARMYCIN RESISTANCE ATP-BINDING PROTEIN LNRL"/>
    <property type="match status" value="1"/>
</dbReference>
<dbReference type="Pfam" id="PF00005">
    <property type="entry name" value="ABC_tran"/>
    <property type="match status" value="1"/>
</dbReference>
<evidence type="ECO:0000256" key="1">
    <source>
        <dbReference type="ARBA" id="ARBA00022741"/>
    </source>
</evidence>
<comment type="caution">
    <text evidence="4">The sequence shown here is derived from an EMBL/GenBank/DDBJ whole genome shotgun (WGS) entry which is preliminary data.</text>
</comment>
<dbReference type="InterPro" id="IPR003439">
    <property type="entry name" value="ABC_transporter-like_ATP-bd"/>
</dbReference>
<accession>A0A4R1L7X4</accession>
<name>A0A4R1L7X4_9BACT</name>
<dbReference type="SUPFAM" id="SSF52540">
    <property type="entry name" value="P-loop containing nucleoside triphosphate hydrolases"/>
    <property type="match status" value="1"/>
</dbReference>
<dbReference type="PROSITE" id="PS50893">
    <property type="entry name" value="ABC_TRANSPORTER_2"/>
    <property type="match status" value="1"/>
</dbReference>
<feature type="domain" description="ABC transporter" evidence="3">
    <location>
        <begin position="23"/>
        <end position="253"/>
    </location>
</feature>
<keyword evidence="5" id="KW-1185">Reference proteome</keyword>
<keyword evidence="2 4" id="KW-0067">ATP-binding</keyword>
<organism evidence="4 5">
    <name type="scientific">Acidipila rosea</name>
    <dbReference type="NCBI Taxonomy" id="768535"/>
    <lineage>
        <taxon>Bacteria</taxon>
        <taxon>Pseudomonadati</taxon>
        <taxon>Acidobacteriota</taxon>
        <taxon>Terriglobia</taxon>
        <taxon>Terriglobales</taxon>
        <taxon>Acidobacteriaceae</taxon>
        <taxon>Acidipila</taxon>
    </lineage>
</organism>
<dbReference type="InterPro" id="IPR003593">
    <property type="entry name" value="AAA+_ATPase"/>
</dbReference>
<dbReference type="InterPro" id="IPR027417">
    <property type="entry name" value="P-loop_NTPase"/>
</dbReference>
<dbReference type="InterPro" id="IPR017871">
    <property type="entry name" value="ABC_transporter-like_CS"/>
</dbReference>
<protein>
    <submittedName>
        <fullName evidence="4">ABC-2 type transport system ATP-binding protein</fullName>
    </submittedName>
</protein>
<dbReference type="Proteomes" id="UP000295210">
    <property type="component" value="Unassembled WGS sequence"/>
</dbReference>
<dbReference type="SMART" id="SM00382">
    <property type="entry name" value="AAA"/>
    <property type="match status" value="1"/>
</dbReference>
<dbReference type="GO" id="GO:0016887">
    <property type="term" value="F:ATP hydrolysis activity"/>
    <property type="evidence" value="ECO:0007669"/>
    <property type="project" value="InterPro"/>
</dbReference>
<evidence type="ECO:0000313" key="5">
    <source>
        <dbReference type="Proteomes" id="UP000295210"/>
    </source>
</evidence>
<sequence>MATMIETGAPDRQIFSAGAAAPIELISLTHDYGSRLALDHLSFTVQPAEIFGLLGPNGSGKTTLFRILSTLMVPSGGTARIQGFDAAREPNKVRQQIGVVFQERSLDLKLTVAENLRHQGHLYGLSGSLLKTRIQDSLNRVALADRAGDLVETLSGGMQRRVELAKCLIHSPGLLLLDEPSTGLDPGARRDLWQYLRLLRDEEGVTVLVTTHMMEEAEHCDRLAILSEGKLVALGSPFDLKSQIGGDVVLFETASEETAAQLAGKISDRFLVTAKALGKTVRLEREQGHRFVTEVVEAFPGVVEGVSVSKPSLEDVFIRRTGHRFWTEKTTGEN</sequence>
<dbReference type="PROSITE" id="PS00211">
    <property type="entry name" value="ABC_TRANSPORTER_1"/>
    <property type="match status" value="1"/>
</dbReference>
<gene>
    <name evidence="4" type="ORF">C7378_1958</name>
</gene>
<evidence type="ECO:0000313" key="4">
    <source>
        <dbReference type="EMBL" id="TCK74336.1"/>
    </source>
</evidence>
<dbReference type="RefSeq" id="WP_243648163.1">
    <property type="nucleotide sequence ID" value="NZ_SMGK01000002.1"/>
</dbReference>
<dbReference type="PANTHER" id="PTHR43582:SF5">
    <property type="entry name" value="ABC TRANSPORTER"/>
    <property type="match status" value="1"/>
</dbReference>
<evidence type="ECO:0000256" key="2">
    <source>
        <dbReference type="ARBA" id="ARBA00022840"/>
    </source>
</evidence>
<dbReference type="EMBL" id="SMGK01000002">
    <property type="protein sequence ID" value="TCK74336.1"/>
    <property type="molecule type" value="Genomic_DNA"/>
</dbReference>
<reference evidence="4 5" key="1">
    <citation type="submission" date="2019-03" db="EMBL/GenBank/DDBJ databases">
        <title>Genomic Encyclopedia of Type Strains, Phase IV (KMG-IV): sequencing the most valuable type-strain genomes for metagenomic binning, comparative biology and taxonomic classification.</title>
        <authorList>
            <person name="Goeker M."/>
        </authorList>
    </citation>
    <scope>NUCLEOTIDE SEQUENCE [LARGE SCALE GENOMIC DNA]</scope>
    <source>
        <strain evidence="4 5">DSM 103428</strain>
    </source>
</reference>
<dbReference type="AlphaFoldDB" id="A0A4R1L7X4"/>
<dbReference type="Gene3D" id="3.40.50.300">
    <property type="entry name" value="P-loop containing nucleotide triphosphate hydrolases"/>
    <property type="match status" value="1"/>
</dbReference>
<proteinExistence type="predicted"/>
<dbReference type="GO" id="GO:0005524">
    <property type="term" value="F:ATP binding"/>
    <property type="evidence" value="ECO:0007669"/>
    <property type="project" value="UniProtKB-KW"/>
</dbReference>